<organism evidence="2 3">
    <name type="scientific">Glossina pallidipes</name>
    <name type="common">Tsetse fly</name>
    <dbReference type="NCBI Taxonomy" id="7398"/>
    <lineage>
        <taxon>Eukaryota</taxon>
        <taxon>Metazoa</taxon>
        <taxon>Ecdysozoa</taxon>
        <taxon>Arthropoda</taxon>
        <taxon>Hexapoda</taxon>
        <taxon>Insecta</taxon>
        <taxon>Pterygota</taxon>
        <taxon>Neoptera</taxon>
        <taxon>Endopterygota</taxon>
        <taxon>Diptera</taxon>
        <taxon>Brachycera</taxon>
        <taxon>Muscomorpha</taxon>
        <taxon>Hippoboscoidea</taxon>
        <taxon>Glossinidae</taxon>
        <taxon>Glossina</taxon>
    </lineage>
</organism>
<sequence>MYDQRKPRVNYPENYEHNEEETILKLTTIWPQLFAYIKDIVFHFFHFLCCQIFQFRITFYIAIFDIFLVLPSGILSTLILPEIEGRVGTSAISRWLLKAVSFPYGYAVNQLHWFIRFLRAKRYPSTSARLSDHFVLHFHPITRDSSIFACHSGCSSRLFLASGLTFDLTGMRGPTSS</sequence>
<feature type="transmembrane region" description="Helical" evidence="1">
    <location>
        <begin position="57"/>
        <end position="80"/>
    </location>
</feature>
<reference evidence="2" key="2">
    <citation type="submission" date="2020-05" db="UniProtKB">
        <authorList>
            <consortium name="EnsemblMetazoa"/>
        </authorList>
    </citation>
    <scope>IDENTIFICATION</scope>
    <source>
        <strain evidence="2">IAEA</strain>
    </source>
</reference>
<keyword evidence="1" id="KW-0812">Transmembrane</keyword>
<reference evidence="3" key="1">
    <citation type="submission" date="2014-03" db="EMBL/GenBank/DDBJ databases">
        <authorList>
            <person name="Aksoy S."/>
            <person name="Warren W."/>
            <person name="Wilson R.K."/>
        </authorList>
    </citation>
    <scope>NUCLEOTIDE SEQUENCE [LARGE SCALE GENOMIC DNA]</scope>
    <source>
        <strain evidence="3">IAEA</strain>
    </source>
</reference>
<name>A0A1B0A744_GLOPL</name>
<evidence type="ECO:0000256" key="1">
    <source>
        <dbReference type="SAM" id="Phobius"/>
    </source>
</evidence>
<keyword evidence="1" id="KW-1133">Transmembrane helix</keyword>
<dbReference type="AlphaFoldDB" id="A0A1B0A744"/>
<protein>
    <submittedName>
        <fullName evidence="2">Uncharacterized protein</fullName>
    </submittedName>
</protein>
<proteinExistence type="predicted"/>
<dbReference type="VEuPathDB" id="VectorBase:GPAI036324"/>
<evidence type="ECO:0000313" key="3">
    <source>
        <dbReference type="Proteomes" id="UP000092445"/>
    </source>
</evidence>
<feature type="transmembrane region" description="Helical" evidence="1">
    <location>
        <begin position="95"/>
        <end position="115"/>
    </location>
</feature>
<keyword evidence="3" id="KW-1185">Reference proteome</keyword>
<accession>A0A1B0A744</accession>
<evidence type="ECO:0000313" key="2">
    <source>
        <dbReference type="EnsemblMetazoa" id="GPAI036324-PA"/>
    </source>
</evidence>
<dbReference type="Proteomes" id="UP000092445">
    <property type="component" value="Unassembled WGS sequence"/>
</dbReference>
<dbReference type="EnsemblMetazoa" id="GPAI036324-RA">
    <property type="protein sequence ID" value="GPAI036324-PA"/>
    <property type="gene ID" value="GPAI036324"/>
</dbReference>
<keyword evidence="1" id="KW-0472">Membrane</keyword>